<dbReference type="EMBL" id="CP002109">
    <property type="protein sequence ID" value="ADL04037.1"/>
    <property type="molecule type" value="Genomic_DNA"/>
</dbReference>
<dbReference type="AlphaFoldDB" id="D9R9I7"/>
<dbReference type="PaxDb" id="610130-Closa_1438"/>
<dbReference type="Proteomes" id="UP000001662">
    <property type="component" value="Chromosome"/>
</dbReference>
<keyword evidence="2" id="KW-1185">Reference proteome</keyword>
<sequence length="111" mass="12912">MKDNNSDINDTQKFVIKTKQGDFVISWPCNQRTGFCPYCHKCIPLNSIVFKKENENSVETYSGMEAVEKKKDGRLNEESKDYNRQIGECPYCHKEIPVCEILIKKTGEEER</sequence>
<dbReference type="HOGENOM" id="CLU_2154035_0_0_9"/>
<evidence type="ECO:0000313" key="2">
    <source>
        <dbReference type="Proteomes" id="UP000001662"/>
    </source>
</evidence>
<dbReference type="RefSeq" id="WP_013272128.1">
    <property type="nucleotide sequence ID" value="NC_014376.1"/>
</dbReference>
<accession>D9R9I7</accession>
<dbReference type="KEGG" id="csh:Closa_1438"/>
<reference evidence="1" key="1">
    <citation type="submission" date="2010-07" db="EMBL/GenBank/DDBJ databases">
        <title>Complete sequence of Clostridium saccharolyticum WM1.</title>
        <authorList>
            <consortium name="US DOE Joint Genome Institute"/>
            <person name="Lucas S."/>
            <person name="Copeland A."/>
            <person name="Lapidus A."/>
            <person name="Cheng J.-F."/>
            <person name="Bruce D."/>
            <person name="Goodwin L."/>
            <person name="Pitluck S."/>
            <person name="Chertkov O."/>
            <person name="Detter J.C."/>
            <person name="Han C."/>
            <person name="Tapia R."/>
            <person name="Land M."/>
            <person name="Hauser L."/>
            <person name="Chang Y.-J."/>
            <person name="Jeffries C."/>
            <person name="Kyrpides N."/>
            <person name="Ivanova N."/>
            <person name="Mikhailova N."/>
            <person name="Mouttaki H."/>
            <person name="Lin L."/>
            <person name="Zhou J."/>
            <person name="Hemme C.L."/>
            <person name="Woyke T."/>
        </authorList>
    </citation>
    <scope>NUCLEOTIDE SEQUENCE [LARGE SCALE GENOMIC DNA]</scope>
    <source>
        <strain evidence="1">WM1</strain>
    </source>
</reference>
<evidence type="ECO:0000313" key="1">
    <source>
        <dbReference type="EMBL" id="ADL04037.1"/>
    </source>
</evidence>
<gene>
    <name evidence="1" type="ordered locus">Closa_1438</name>
</gene>
<protein>
    <submittedName>
        <fullName evidence="1">Uncharacterized protein</fullName>
    </submittedName>
</protein>
<organism evidence="1 2">
    <name type="scientific">Lacrimispora saccharolytica (strain ATCC 35040 / DSM 2544 / NRCC 2533 / WM1)</name>
    <name type="common">Clostridium saccharolyticum</name>
    <dbReference type="NCBI Taxonomy" id="610130"/>
    <lineage>
        <taxon>Bacteria</taxon>
        <taxon>Bacillati</taxon>
        <taxon>Bacillota</taxon>
        <taxon>Clostridia</taxon>
        <taxon>Lachnospirales</taxon>
        <taxon>Lachnospiraceae</taxon>
        <taxon>Lacrimispora</taxon>
    </lineage>
</organism>
<proteinExistence type="predicted"/>
<dbReference type="OrthoDB" id="2082719at2"/>
<name>D9R9I7_LACSW</name>